<evidence type="ECO:0000313" key="1">
    <source>
        <dbReference type="EMBL" id="ORE20887.1"/>
    </source>
</evidence>
<protein>
    <submittedName>
        <fullName evidence="1">Uncharacterized protein</fullName>
    </submittedName>
</protein>
<dbReference type="AlphaFoldDB" id="A0A1X0S982"/>
<proteinExistence type="predicted"/>
<sequence length="156" mass="18532">MTHVAKQLVDDPYTNKCIASSLDTNTTVIQTRIVKNGKPFFIYIERYSDNRRFHLVDIEGKDYGYFDPKKACRPAVFAFYNPKVPYRNSFTSETWDAAQIYEVRDNYFVTVFQRLGKEFYWARTSDDAIKDIKRVDYNEVDKGYRMRLDINNRDDS</sequence>
<evidence type="ECO:0000313" key="2">
    <source>
        <dbReference type="Proteomes" id="UP000242381"/>
    </source>
</evidence>
<gene>
    <name evidence="1" type="ORF">BCV71DRAFT_253962</name>
</gene>
<dbReference type="VEuPathDB" id="FungiDB:BCV72DRAFT_121885"/>
<organism evidence="1 2">
    <name type="scientific">Rhizopus microsporus</name>
    <dbReference type="NCBI Taxonomy" id="58291"/>
    <lineage>
        <taxon>Eukaryota</taxon>
        <taxon>Fungi</taxon>
        <taxon>Fungi incertae sedis</taxon>
        <taxon>Mucoromycota</taxon>
        <taxon>Mucoromycotina</taxon>
        <taxon>Mucoromycetes</taxon>
        <taxon>Mucorales</taxon>
        <taxon>Mucorineae</taxon>
        <taxon>Rhizopodaceae</taxon>
        <taxon>Rhizopus</taxon>
    </lineage>
</organism>
<name>A0A1X0S982_RHIZD</name>
<dbReference type="Proteomes" id="UP000242381">
    <property type="component" value="Unassembled WGS sequence"/>
</dbReference>
<dbReference type="EMBL" id="KV921287">
    <property type="protein sequence ID" value="ORE20887.1"/>
    <property type="molecule type" value="Genomic_DNA"/>
</dbReference>
<reference evidence="1 2" key="1">
    <citation type="journal article" date="2016" name="Proc. Natl. Acad. Sci. U.S.A.">
        <title>Lipid metabolic changes in an early divergent fungus govern the establishment of a mutualistic symbiosis with endobacteria.</title>
        <authorList>
            <person name="Lastovetsky O.A."/>
            <person name="Gaspar M.L."/>
            <person name="Mondo S.J."/>
            <person name="LaButti K.M."/>
            <person name="Sandor L."/>
            <person name="Grigoriev I.V."/>
            <person name="Henry S.A."/>
            <person name="Pawlowska T.E."/>
        </authorList>
    </citation>
    <scope>NUCLEOTIDE SEQUENCE [LARGE SCALE GENOMIC DNA]</scope>
    <source>
        <strain evidence="1 2">ATCC 11559</strain>
    </source>
</reference>
<accession>A0A1X0S982</accession>